<dbReference type="HOGENOM" id="CLU_019824_4_1_12"/>
<dbReference type="STRING" id="869212.Turpa_0100"/>
<organism evidence="9 10">
    <name type="scientific">Turneriella parva (strain ATCC BAA-1111 / DSM 21527 / NCTC 11395 / H)</name>
    <name type="common">Leptospira parva</name>
    <dbReference type="NCBI Taxonomy" id="869212"/>
    <lineage>
        <taxon>Bacteria</taxon>
        <taxon>Pseudomonadati</taxon>
        <taxon>Spirochaetota</taxon>
        <taxon>Spirochaetia</taxon>
        <taxon>Leptospirales</taxon>
        <taxon>Leptospiraceae</taxon>
        <taxon>Turneriella</taxon>
    </lineage>
</organism>
<feature type="transmembrane region" description="Helical" evidence="7">
    <location>
        <begin position="190"/>
        <end position="210"/>
    </location>
</feature>
<keyword evidence="2" id="KW-1003">Cell membrane</keyword>
<protein>
    <submittedName>
        <fullName evidence="9">TRAP C4-dicarboxylate transport system permease DctM subunit</fullName>
    </submittedName>
</protein>
<gene>
    <name evidence="9" type="ordered locus">Turpa_0100</name>
</gene>
<accession>I4B0F5</accession>
<proteinExistence type="predicted"/>
<dbReference type="PANTHER" id="PTHR33362:SF5">
    <property type="entry name" value="C4-DICARBOXYLATE TRAP TRANSPORTER LARGE PERMEASE PROTEIN DCTM"/>
    <property type="match status" value="1"/>
</dbReference>
<feature type="transmembrane region" description="Helical" evidence="7">
    <location>
        <begin position="66"/>
        <end position="83"/>
    </location>
</feature>
<dbReference type="GO" id="GO:0022857">
    <property type="term" value="F:transmembrane transporter activity"/>
    <property type="evidence" value="ECO:0007669"/>
    <property type="project" value="TreeGrafter"/>
</dbReference>
<feature type="transmembrane region" description="Helical" evidence="7">
    <location>
        <begin position="381"/>
        <end position="405"/>
    </location>
</feature>
<evidence type="ECO:0000313" key="9">
    <source>
        <dbReference type="EMBL" id="AFM10762.1"/>
    </source>
</evidence>
<dbReference type="InterPro" id="IPR004681">
    <property type="entry name" value="TRAP_DctM"/>
</dbReference>
<keyword evidence="4 7" id="KW-0812">Transmembrane</keyword>
<evidence type="ECO:0000256" key="2">
    <source>
        <dbReference type="ARBA" id="ARBA00022475"/>
    </source>
</evidence>
<reference evidence="9 10" key="1">
    <citation type="submission" date="2012-06" db="EMBL/GenBank/DDBJ databases">
        <title>The complete chromosome of genome of Turneriella parva DSM 21527.</title>
        <authorList>
            <consortium name="US DOE Joint Genome Institute (JGI-PGF)"/>
            <person name="Lucas S."/>
            <person name="Han J."/>
            <person name="Lapidus A."/>
            <person name="Bruce D."/>
            <person name="Goodwin L."/>
            <person name="Pitluck S."/>
            <person name="Peters L."/>
            <person name="Kyrpides N."/>
            <person name="Mavromatis K."/>
            <person name="Ivanova N."/>
            <person name="Mikhailova N."/>
            <person name="Chertkov O."/>
            <person name="Detter J.C."/>
            <person name="Tapia R."/>
            <person name="Han C."/>
            <person name="Land M."/>
            <person name="Hauser L."/>
            <person name="Markowitz V."/>
            <person name="Cheng J.-F."/>
            <person name="Hugenholtz P."/>
            <person name="Woyke T."/>
            <person name="Wu D."/>
            <person name="Gronow S."/>
            <person name="Wellnitz S."/>
            <person name="Brambilla E."/>
            <person name="Klenk H.-P."/>
            <person name="Eisen J.A."/>
        </authorList>
    </citation>
    <scope>NUCLEOTIDE SEQUENCE [LARGE SCALE GENOMIC DNA]</scope>
    <source>
        <strain evidence="10">ATCC BAA-1111 / DSM 21527 / NCTC 11395 / H</strain>
    </source>
</reference>
<feature type="transmembrane region" description="Helical" evidence="7">
    <location>
        <begin position="417"/>
        <end position="440"/>
    </location>
</feature>
<evidence type="ECO:0000256" key="5">
    <source>
        <dbReference type="ARBA" id="ARBA00022989"/>
    </source>
</evidence>
<dbReference type="OrthoDB" id="370245at2"/>
<dbReference type="PANTHER" id="PTHR33362">
    <property type="entry name" value="SIALIC ACID TRAP TRANSPORTER PERMEASE PROTEIN SIAT-RELATED"/>
    <property type="match status" value="1"/>
</dbReference>
<evidence type="ECO:0000256" key="7">
    <source>
        <dbReference type="SAM" id="Phobius"/>
    </source>
</evidence>
<feature type="transmembrane region" description="Helical" evidence="7">
    <location>
        <begin position="95"/>
        <end position="121"/>
    </location>
</feature>
<dbReference type="PATRIC" id="fig|869212.3.peg.59"/>
<evidence type="ECO:0000256" key="1">
    <source>
        <dbReference type="ARBA" id="ARBA00004429"/>
    </source>
</evidence>
<keyword evidence="5 7" id="KW-1133">Transmembrane helix</keyword>
<evidence type="ECO:0000259" key="8">
    <source>
        <dbReference type="Pfam" id="PF06808"/>
    </source>
</evidence>
<dbReference type="RefSeq" id="WP_014801283.1">
    <property type="nucleotide sequence ID" value="NC_018020.1"/>
</dbReference>
<dbReference type="EMBL" id="CP002959">
    <property type="protein sequence ID" value="AFM10762.1"/>
    <property type="molecule type" value="Genomic_DNA"/>
</dbReference>
<feature type="transmembrane region" description="Helical" evidence="7">
    <location>
        <begin position="127"/>
        <end position="146"/>
    </location>
</feature>
<dbReference type="GO" id="GO:0005886">
    <property type="term" value="C:plasma membrane"/>
    <property type="evidence" value="ECO:0007669"/>
    <property type="project" value="UniProtKB-SubCell"/>
</dbReference>
<comment type="subcellular location">
    <subcellularLocation>
        <location evidence="1">Cell inner membrane</location>
        <topology evidence="1">Multi-pass membrane protein</topology>
    </subcellularLocation>
</comment>
<keyword evidence="3" id="KW-0997">Cell inner membrane</keyword>
<dbReference type="AlphaFoldDB" id="I4B0F5"/>
<sequence length="446" mass="48569">MTLALSLLCIAALLFGMPLFIGLGTLGTIYQQTNAAAIGTDSFADMTRQMTVIFSDPLAKLTGDQSALFLTIPYFTLTGYLIAHSNFAKRVINLYLIAVRRVGSVGTFGLGVVCIFIAALFTPLTGASGVTIVAIGGILLPILTGVGYSNQRAVGLITASGSIGLLFSPSLPVMLFGIMSENKADINELYRSGLLPGLVLLLALATVVLLHSFTAKTAAQASELKVQLDAAVFSARDAIKLGAELAAIPLLYVLMHSRFMVITELGVFFLLYYLVLEVFIFREIGWSKLVQVFEEAIAMVGSIIMIIFFAMILTNALLYDALPGKMFAFISQYIHSPLTFLMLLNIFLLIVGALMDIFSAIIVISPLIIPIAESYQIPMLHLGIIFLTNLEIGYLTPPVGLNLFLSSLRFQKPMSEVYKSIIPYLVALILAQLLITYVPWLSLWWR</sequence>
<dbReference type="PIRSF" id="PIRSF006066">
    <property type="entry name" value="HI0050"/>
    <property type="match status" value="1"/>
</dbReference>
<dbReference type="InterPro" id="IPR010656">
    <property type="entry name" value="DctM"/>
</dbReference>
<keyword evidence="6 7" id="KW-0472">Membrane</keyword>
<evidence type="ECO:0000256" key="4">
    <source>
        <dbReference type="ARBA" id="ARBA00022692"/>
    </source>
</evidence>
<dbReference type="KEGG" id="tpx:Turpa_0100"/>
<name>I4B0F5_TURPD</name>
<feature type="transmembrane region" description="Helical" evidence="7">
    <location>
        <begin position="296"/>
        <end position="319"/>
    </location>
</feature>
<evidence type="ECO:0000256" key="3">
    <source>
        <dbReference type="ARBA" id="ARBA00022519"/>
    </source>
</evidence>
<evidence type="ECO:0000256" key="6">
    <source>
        <dbReference type="ARBA" id="ARBA00023136"/>
    </source>
</evidence>
<dbReference type="Pfam" id="PF06808">
    <property type="entry name" value="DctM"/>
    <property type="match status" value="1"/>
</dbReference>
<feature type="domain" description="TRAP C4-dicarboxylate transport system permease DctM subunit" evidence="8">
    <location>
        <begin position="10"/>
        <end position="441"/>
    </location>
</feature>
<feature type="transmembrane region" description="Helical" evidence="7">
    <location>
        <begin position="340"/>
        <end position="369"/>
    </location>
</feature>
<keyword evidence="10" id="KW-1185">Reference proteome</keyword>
<feature type="transmembrane region" description="Helical" evidence="7">
    <location>
        <begin position="259"/>
        <end position="276"/>
    </location>
</feature>
<dbReference type="Proteomes" id="UP000006048">
    <property type="component" value="Chromosome"/>
</dbReference>
<evidence type="ECO:0000313" key="10">
    <source>
        <dbReference type="Proteomes" id="UP000006048"/>
    </source>
</evidence>
<feature type="transmembrane region" description="Helical" evidence="7">
    <location>
        <begin position="153"/>
        <end position="178"/>
    </location>
</feature>